<evidence type="ECO:0000256" key="1">
    <source>
        <dbReference type="SAM" id="SignalP"/>
    </source>
</evidence>
<evidence type="ECO:0000313" key="2">
    <source>
        <dbReference type="EMBL" id="RBP45077.1"/>
    </source>
</evidence>
<reference evidence="2 3" key="1">
    <citation type="submission" date="2018-06" db="EMBL/GenBank/DDBJ databases">
        <title>Genomic Encyclopedia of Type Strains, Phase IV (KMG-IV): sequencing the most valuable type-strain genomes for metagenomic binning, comparative biology and taxonomic classification.</title>
        <authorList>
            <person name="Goeker M."/>
        </authorList>
    </citation>
    <scope>NUCLEOTIDE SEQUENCE [LARGE SCALE GENOMIC DNA]</scope>
    <source>
        <strain evidence="2 3">DSM 25532</strain>
    </source>
</reference>
<feature type="chain" id="PRO_5016992604" evidence="1">
    <location>
        <begin position="26"/>
        <end position="321"/>
    </location>
</feature>
<dbReference type="GO" id="GO:0004497">
    <property type="term" value="F:monooxygenase activity"/>
    <property type="evidence" value="ECO:0007669"/>
    <property type="project" value="UniProtKB-KW"/>
</dbReference>
<evidence type="ECO:0000313" key="3">
    <source>
        <dbReference type="Proteomes" id="UP000253426"/>
    </source>
</evidence>
<dbReference type="EMBL" id="QNRR01000003">
    <property type="protein sequence ID" value="RBP45077.1"/>
    <property type="molecule type" value="Genomic_DNA"/>
</dbReference>
<dbReference type="InterPro" id="IPR029475">
    <property type="entry name" value="DUF6807"/>
</dbReference>
<organism evidence="2 3">
    <name type="scientific">Roseimicrobium gellanilyticum</name>
    <dbReference type="NCBI Taxonomy" id="748857"/>
    <lineage>
        <taxon>Bacteria</taxon>
        <taxon>Pseudomonadati</taxon>
        <taxon>Verrucomicrobiota</taxon>
        <taxon>Verrucomicrobiia</taxon>
        <taxon>Verrucomicrobiales</taxon>
        <taxon>Verrucomicrobiaceae</taxon>
        <taxon>Roseimicrobium</taxon>
    </lineage>
</organism>
<dbReference type="Pfam" id="PF14100">
    <property type="entry name" value="DUF6807"/>
    <property type="match status" value="1"/>
</dbReference>
<keyword evidence="3" id="KW-1185">Reference proteome</keyword>
<dbReference type="AlphaFoldDB" id="A0A366HNL1"/>
<dbReference type="Proteomes" id="UP000253426">
    <property type="component" value="Unassembled WGS sequence"/>
</dbReference>
<name>A0A366HNL1_9BACT</name>
<dbReference type="RefSeq" id="WP_113958220.1">
    <property type="nucleotide sequence ID" value="NZ_QNRR01000003.1"/>
</dbReference>
<sequence>MRRLHPLPFVAAACGLLALASSAFAQTLTLTQSDAGVRVDIDGKLFTEYVTKDVPRPFFYPVIGGAGENVVRNFPMRKDVAGEAQDHPHHRGLWFTHGNVNGIDFWAEVKDFGKQQSTGVSDLKAEGSKGSFTTTTKWVAPDGKAVLSDTRKFTFTALPNGEKLLDFDITLQATEGEVTFGDTKEGTMAIRLNTGFEFKKEDNTGNAYNAQNDKRKQVWGKRSPWCAYYGPDPKGNVVGIAMFEHPKNFRAPTWWHARDYGLFAANPFGIHDFEAKKDQEHLGDHKLAKGESLQLRYRFFFGNGKPMPKAMAARYDEYVKE</sequence>
<keyword evidence="2" id="KW-0560">Oxidoreductase</keyword>
<accession>A0A366HNL1</accession>
<keyword evidence="2" id="KW-0503">Monooxygenase</keyword>
<keyword evidence="1" id="KW-0732">Signal</keyword>
<gene>
    <name evidence="2" type="ORF">DES53_10373</name>
</gene>
<feature type="signal peptide" evidence="1">
    <location>
        <begin position="1"/>
        <end position="25"/>
    </location>
</feature>
<comment type="caution">
    <text evidence="2">The sequence shown here is derived from an EMBL/GenBank/DDBJ whole genome shotgun (WGS) entry which is preliminary data.</text>
</comment>
<dbReference type="OrthoDB" id="242375at2"/>
<protein>
    <submittedName>
        <fullName evidence="2">Methane monooxygenase PmoA-like</fullName>
    </submittedName>
</protein>
<proteinExistence type="predicted"/>